<comment type="caution">
    <text evidence="1">The sequence shown here is derived from an EMBL/GenBank/DDBJ whole genome shotgun (WGS) entry which is preliminary data.</text>
</comment>
<accession>A0ACC1KQZ0</accession>
<gene>
    <name evidence="1" type="primary">DNF3_1</name>
    <name evidence="1" type="ORF">H4R21_005931</name>
</gene>
<keyword evidence="2" id="KW-1185">Reference proteome</keyword>
<name>A0ACC1KQZ0_9FUNG</name>
<sequence length="353" mass="40362">KEARRSVAYRWVVRPLRRLLVHDDDSFRVTLAIGDGGNDIAMIQESHVGIGIAGQEGLQASRAADFSIGQFRFLQRLVLVHGRWSYVRVSQFVMGTFYKCMAFYLTQLVFQFMAGFSGTSLFESWTLSMYNTLFSILPVLVVGVFEQDLRPHTLLDYPELYRDMGPRNHLFTVPEFLRRVVVPGILHAIVTAYLPLAADLHLGEHAASNDRYTTSVIVYGIMVLTVALKIAYMDVRRWVLFTHLAVVASLALWLVWNAVLGGLYPTAPQDGFFVRGVFSRLIANAAFWLQWIVFATIPLCLSVLLRLVYSVRDPVERRLAAWCALERSREHAQNKARRREWLRNPDARSFHQI</sequence>
<protein>
    <submittedName>
        <fullName evidence="1">Drs2 neo1 protein</fullName>
    </submittedName>
</protein>
<evidence type="ECO:0000313" key="1">
    <source>
        <dbReference type="EMBL" id="KAJ2793351.1"/>
    </source>
</evidence>
<feature type="non-terminal residue" evidence="1">
    <location>
        <position position="1"/>
    </location>
</feature>
<dbReference type="Proteomes" id="UP001140087">
    <property type="component" value="Unassembled WGS sequence"/>
</dbReference>
<reference evidence="1" key="1">
    <citation type="submission" date="2022-07" db="EMBL/GenBank/DDBJ databases">
        <title>Phylogenomic reconstructions and comparative analyses of Kickxellomycotina fungi.</title>
        <authorList>
            <person name="Reynolds N.K."/>
            <person name="Stajich J.E."/>
            <person name="Barry K."/>
            <person name="Grigoriev I.V."/>
            <person name="Crous P."/>
            <person name="Smith M.E."/>
        </authorList>
    </citation>
    <scope>NUCLEOTIDE SEQUENCE</scope>
    <source>
        <strain evidence="1">BCRC 34780</strain>
    </source>
</reference>
<organism evidence="1 2">
    <name type="scientific">Coemansia helicoidea</name>
    <dbReference type="NCBI Taxonomy" id="1286919"/>
    <lineage>
        <taxon>Eukaryota</taxon>
        <taxon>Fungi</taxon>
        <taxon>Fungi incertae sedis</taxon>
        <taxon>Zoopagomycota</taxon>
        <taxon>Kickxellomycotina</taxon>
        <taxon>Kickxellomycetes</taxon>
        <taxon>Kickxellales</taxon>
        <taxon>Kickxellaceae</taxon>
        <taxon>Coemansia</taxon>
    </lineage>
</organism>
<evidence type="ECO:0000313" key="2">
    <source>
        <dbReference type="Proteomes" id="UP001140087"/>
    </source>
</evidence>
<dbReference type="EMBL" id="JANBUN010002910">
    <property type="protein sequence ID" value="KAJ2793351.1"/>
    <property type="molecule type" value="Genomic_DNA"/>
</dbReference>
<proteinExistence type="predicted"/>